<dbReference type="AlphaFoldDB" id="A0A8T1XQ87"/>
<dbReference type="InterPro" id="IPR001584">
    <property type="entry name" value="Integrase_cat-core"/>
</dbReference>
<dbReference type="Pfam" id="PF13976">
    <property type="entry name" value="gag_pre-integrs"/>
    <property type="match status" value="1"/>
</dbReference>
<feature type="domain" description="Integrase catalytic" evidence="2">
    <location>
        <begin position="151"/>
        <end position="248"/>
    </location>
</feature>
<dbReference type="GO" id="GO:0015074">
    <property type="term" value="P:DNA integration"/>
    <property type="evidence" value="ECO:0007669"/>
    <property type="project" value="InterPro"/>
</dbReference>
<organism evidence="3 4">
    <name type="scientific">Arabidopsis suecica</name>
    <name type="common">Swedish thale-cress</name>
    <name type="synonym">Cardaminopsis suecica</name>
    <dbReference type="NCBI Taxonomy" id="45249"/>
    <lineage>
        <taxon>Eukaryota</taxon>
        <taxon>Viridiplantae</taxon>
        <taxon>Streptophyta</taxon>
        <taxon>Embryophyta</taxon>
        <taxon>Tracheophyta</taxon>
        <taxon>Spermatophyta</taxon>
        <taxon>Magnoliopsida</taxon>
        <taxon>eudicotyledons</taxon>
        <taxon>Gunneridae</taxon>
        <taxon>Pentapetalae</taxon>
        <taxon>rosids</taxon>
        <taxon>malvids</taxon>
        <taxon>Brassicales</taxon>
        <taxon>Brassicaceae</taxon>
        <taxon>Camelineae</taxon>
        <taxon>Arabidopsis</taxon>
    </lineage>
</organism>
<dbReference type="OrthoDB" id="6776856at2759"/>
<evidence type="ECO:0000313" key="4">
    <source>
        <dbReference type="Proteomes" id="UP000694251"/>
    </source>
</evidence>
<feature type="region of interest" description="Disordered" evidence="1">
    <location>
        <begin position="320"/>
        <end position="366"/>
    </location>
</feature>
<dbReference type="InterPro" id="IPR057670">
    <property type="entry name" value="SH3_retrovirus"/>
</dbReference>
<dbReference type="Pfam" id="PF25597">
    <property type="entry name" value="SH3_retrovirus"/>
    <property type="match status" value="1"/>
</dbReference>
<accession>A0A8T1XQ87</accession>
<sequence>MAEDTRPGWSSMRSSRMVEDTRLCWSSMRSSMILQRMVEWPVEAEDTKCLQVTTLTESSKWHARLGHVNLETMKMMINEELVSGIPRITVEKEICASCLFGKQTRKSFPQATTYRASQPLELIHGDLCGPITPSTTAHKRYAFVIIDDYSRGGEFVSHEFQGYCDKYGIKRHLTAPYSPQQNGVVERRNRPLLEMTRSILKHMNVPNYLCGEAGRNRVLTMFECLVASDIQEQRLLGEKKLDDRSRMLVHLGTDASLKAYRLFDPTTKKIIVSRDVIFDESKNWSWNNVERMTGSEYSGTFVVELGEFGNKGIKGIEAREKTEENIHDTQDQSEDVLNEEEVEVENDGNGDDESEDDSVNGSVSPP</sequence>
<feature type="compositionally biased region" description="Basic and acidic residues" evidence="1">
    <location>
        <begin position="320"/>
        <end position="330"/>
    </location>
</feature>
<dbReference type="EMBL" id="JAEFBJ010000013">
    <property type="protein sequence ID" value="KAG7536831.1"/>
    <property type="molecule type" value="Genomic_DNA"/>
</dbReference>
<name>A0A8T1XQ87_ARASU</name>
<protein>
    <submittedName>
        <fullName evidence="3">Integrase catalytic core</fullName>
    </submittedName>
</protein>
<keyword evidence="4" id="KW-1185">Reference proteome</keyword>
<dbReference type="PROSITE" id="PS50994">
    <property type="entry name" value="INTEGRASE"/>
    <property type="match status" value="1"/>
</dbReference>
<gene>
    <name evidence="3" type="ORF">ISN44_As13g007540</name>
</gene>
<reference evidence="3 4" key="1">
    <citation type="submission" date="2020-12" db="EMBL/GenBank/DDBJ databases">
        <title>Concerted genomic and epigenomic changes stabilize Arabidopsis allopolyploids.</title>
        <authorList>
            <person name="Chen Z."/>
        </authorList>
    </citation>
    <scope>NUCLEOTIDE SEQUENCE [LARGE SCALE GENOMIC DNA]</scope>
    <source>
        <strain evidence="3">As9502</strain>
        <tissue evidence="3">Leaf</tissue>
    </source>
</reference>
<dbReference type="Proteomes" id="UP000694251">
    <property type="component" value="Chromosome 13"/>
</dbReference>
<comment type="caution">
    <text evidence="3">The sequence shown here is derived from an EMBL/GenBank/DDBJ whole genome shotgun (WGS) entry which is preliminary data.</text>
</comment>
<proteinExistence type="predicted"/>
<evidence type="ECO:0000256" key="1">
    <source>
        <dbReference type="SAM" id="MobiDB-lite"/>
    </source>
</evidence>
<dbReference type="InterPro" id="IPR025724">
    <property type="entry name" value="GAG-pre-integrase_dom"/>
</dbReference>
<feature type="compositionally biased region" description="Acidic residues" evidence="1">
    <location>
        <begin position="331"/>
        <end position="358"/>
    </location>
</feature>
<dbReference type="PANTHER" id="PTHR42648:SF25">
    <property type="entry name" value="RNA-DIRECTED DNA POLYMERASE"/>
    <property type="match status" value="1"/>
</dbReference>
<dbReference type="PANTHER" id="PTHR42648">
    <property type="entry name" value="TRANSPOSASE, PUTATIVE-RELATED"/>
    <property type="match status" value="1"/>
</dbReference>
<evidence type="ECO:0000313" key="3">
    <source>
        <dbReference type="EMBL" id="KAG7536831.1"/>
    </source>
</evidence>
<evidence type="ECO:0000259" key="2">
    <source>
        <dbReference type="PROSITE" id="PS50994"/>
    </source>
</evidence>
<dbReference type="InterPro" id="IPR039537">
    <property type="entry name" value="Retrotran_Ty1/copia-like"/>
</dbReference>